<dbReference type="PANTHER" id="PTHR13100">
    <property type="entry name" value="CELL GROWTH-REGULATING NUCLEOLAR PROTEIN LYAR"/>
    <property type="match status" value="1"/>
</dbReference>
<comment type="subcellular location">
    <subcellularLocation>
        <location evidence="1">Nucleus</location>
    </subcellularLocation>
</comment>
<dbReference type="GeneID" id="17043339"/>
<keyword evidence="13" id="KW-1185">Reference proteome</keyword>
<feature type="domain" description="Zinc finger C2H2 LYAR-type" evidence="9">
    <location>
        <begin position="30"/>
        <end position="57"/>
    </location>
</feature>
<dbReference type="SUPFAM" id="SSF57667">
    <property type="entry name" value="beta-beta-alpha zinc fingers"/>
    <property type="match status" value="3"/>
</dbReference>
<evidence type="ECO:0000256" key="4">
    <source>
        <dbReference type="ARBA" id="ARBA00022771"/>
    </source>
</evidence>
<dbReference type="PANTHER" id="PTHR13100:SF10">
    <property type="entry name" value="CELL GROWTH-REGULATING NUCLEOLAR PROTEIN"/>
    <property type="match status" value="1"/>
</dbReference>
<evidence type="ECO:0000256" key="1">
    <source>
        <dbReference type="ARBA" id="ARBA00004123"/>
    </source>
</evidence>
<evidence type="ECO:0000256" key="7">
    <source>
        <dbReference type="PROSITE-ProRule" id="PRU01145"/>
    </source>
</evidence>
<dbReference type="InterPro" id="IPR058719">
    <property type="entry name" value="WHD_LYAR"/>
</dbReference>
<evidence type="ECO:0000313" key="12">
    <source>
        <dbReference type="EMBL" id="EIE25337.1"/>
    </source>
</evidence>
<feature type="compositionally biased region" description="Basic residues" evidence="8">
    <location>
        <begin position="120"/>
        <end position="129"/>
    </location>
</feature>
<evidence type="ECO:0000256" key="3">
    <source>
        <dbReference type="ARBA" id="ARBA00022737"/>
    </source>
</evidence>
<dbReference type="RefSeq" id="XP_005649881.1">
    <property type="nucleotide sequence ID" value="XM_005649824.1"/>
</dbReference>
<dbReference type="InterPro" id="IPR013087">
    <property type="entry name" value="Znf_C2H2_type"/>
</dbReference>
<dbReference type="Pfam" id="PF25879">
    <property type="entry name" value="WHD_LYAR"/>
    <property type="match status" value="1"/>
</dbReference>
<evidence type="ECO:0000256" key="8">
    <source>
        <dbReference type="SAM" id="MobiDB-lite"/>
    </source>
</evidence>
<dbReference type="GO" id="GO:0008270">
    <property type="term" value="F:zinc ion binding"/>
    <property type="evidence" value="ECO:0007669"/>
    <property type="project" value="UniProtKB-KW"/>
</dbReference>
<dbReference type="KEGG" id="csl:COCSUDRAFT_65197"/>
<evidence type="ECO:0000256" key="5">
    <source>
        <dbReference type="ARBA" id="ARBA00022833"/>
    </source>
</evidence>
<dbReference type="STRING" id="574566.I0Z3W8"/>
<dbReference type="GO" id="GO:0005730">
    <property type="term" value="C:nucleolus"/>
    <property type="evidence" value="ECO:0007669"/>
    <property type="project" value="TreeGrafter"/>
</dbReference>
<dbReference type="Gene3D" id="3.30.160.60">
    <property type="entry name" value="Classic Zinc Finger"/>
    <property type="match status" value="1"/>
</dbReference>
<dbReference type="GO" id="GO:0003677">
    <property type="term" value="F:DNA binding"/>
    <property type="evidence" value="ECO:0007669"/>
    <property type="project" value="InterPro"/>
</dbReference>
<keyword evidence="5" id="KW-0862">Zinc</keyword>
<dbReference type="eggNOG" id="KOG2186">
    <property type="taxonomic scope" value="Eukaryota"/>
</dbReference>
<keyword evidence="6" id="KW-0539">Nucleus</keyword>
<feature type="region of interest" description="Disordered" evidence="8">
    <location>
        <begin position="117"/>
        <end position="223"/>
    </location>
</feature>
<name>I0Z3W8_COCSC</name>
<keyword evidence="4 7" id="KW-0863">Zinc-finger</keyword>
<dbReference type="Proteomes" id="UP000007264">
    <property type="component" value="Unassembled WGS sequence"/>
</dbReference>
<feature type="compositionally biased region" description="Polar residues" evidence="8">
    <location>
        <begin position="197"/>
        <end position="219"/>
    </location>
</feature>
<feature type="domain" description="Cell growth-regulating nucleolar protein-like winged helix" evidence="11">
    <location>
        <begin position="225"/>
        <end position="293"/>
    </location>
</feature>
<gene>
    <name evidence="12" type="ORF">COCSUDRAFT_65197</name>
</gene>
<sequence>MVWFECTDCGESLKKPKVQNHTYSCSASAFNCIDCGRTFDRHSVKEHTTCVTEHDKYAKGATKPGGFAAQGFYGSSEKAKPEAPAGPSGLEFLATRAPWRCSVCNVTCTSSETLMGHAAGAKHKRRARAASKGQGGSGGSEEQAGAAATGDEAPAPSSQGAPSVQTVTNGKAAGKKRKHEAVAQSLPSDSKMPKGDSPSTSGAQQGSTAEQTNGVASGSKTEKGYKWKKLAEKVLQARGENKKMKVRKLQLKVLAAAGLSADVIGSHGDAMLQRWHKSRSRFCVQDGYVSLKQPE</sequence>
<feature type="compositionally biased region" description="Polar residues" evidence="8">
    <location>
        <begin position="157"/>
        <end position="169"/>
    </location>
</feature>
<dbReference type="FunFam" id="3.30.1490.490:FF:000001">
    <property type="entry name" value="cell growth-regulating nucleolar protein-like"/>
    <property type="match status" value="1"/>
</dbReference>
<dbReference type="InterPro" id="IPR036236">
    <property type="entry name" value="Znf_C2H2_sf"/>
</dbReference>
<dbReference type="AlphaFoldDB" id="I0Z3W8"/>
<evidence type="ECO:0000259" key="9">
    <source>
        <dbReference type="Pfam" id="PF08790"/>
    </source>
</evidence>
<evidence type="ECO:0000256" key="2">
    <source>
        <dbReference type="ARBA" id="ARBA00022723"/>
    </source>
</evidence>
<comment type="caution">
    <text evidence="12">The sequence shown here is derived from an EMBL/GenBank/DDBJ whole genome shotgun (WGS) entry which is preliminary data.</text>
</comment>
<keyword evidence="3" id="KW-0677">Repeat</keyword>
<dbReference type="InterPro" id="IPR014898">
    <property type="entry name" value="Znf_C2H2_LYAR"/>
</dbReference>
<evidence type="ECO:0000256" key="6">
    <source>
        <dbReference type="ARBA" id="ARBA00023242"/>
    </source>
</evidence>
<dbReference type="EMBL" id="AGSI01000004">
    <property type="protein sequence ID" value="EIE25337.1"/>
    <property type="molecule type" value="Genomic_DNA"/>
</dbReference>
<feature type="domain" description="C2H2-type" evidence="10">
    <location>
        <begin position="99"/>
        <end position="123"/>
    </location>
</feature>
<feature type="compositionally biased region" description="Low complexity" evidence="8">
    <location>
        <begin position="140"/>
        <end position="156"/>
    </location>
</feature>
<organism evidence="12 13">
    <name type="scientific">Coccomyxa subellipsoidea (strain C-169)</name>
    <name type="common">Green microalga</name>
    <dbReference type="NCBI Taxonomy" id="574566"/>
    <lineage>
        <taxon>Eukaryota</taxon>
        <taxon>Viridiplantae</taxon>
        <taxon>Chlorophyta</taxon>
        <taxon>core chlorophytes</taxon>
        <taxon>Trebouxiophyceae</taxon>
        <taxon>Trebouxiophyceae incertae sedis</taxon>
        <taxon>Coccomyxaceae</taxon>
        <taxon>Coccomyxa</taxon>
        <taxon>Coccomyxa subellipsoidea</taxon>
    </lineage>
</organism>
<evidence type="ECO:0000313" key="13">
    <source>
        <dbReference type="Proteomes" id="UP000007264"/>
    </source>
</evidence>
<accession>I0Z3W8</accession>
<evidence type="ECO:0000259" key="11">
    <source>
        <dbReference type="Pfam" id="PF25879"/>
    </source>
</evidence>
<evidence type="ECO:0000259" key="10">
    <source>
        <dbReference type="Pfam" id="PF12874"/>
    </source>
</evidence>
<proteinExistence type="predicted"/>
<reference evidence="12 13" key="1">
    <citation type="journal article" date="2012" name="Genome Biol.">
        <title>The genome of the polar eukaryotic microalga coccomyxa subellipsoidea reveals traits of cold adaptation.</title>
        <authorList>
            <person name="Blanc G."/>
            <person name="Agarkova I."/>
            <person name="Grimwood J."/>
            <person name="Kuo A."/>
            <person name="Brueggeman A."/>
            <person name="Dunigan D."/>
            <person name="Gurnon J."/>
            <person name="Ladunga I."/>
            <person name="Lindquist E."/>
            <person name="Lucas S."/>
            <person name="Pangilinan J."/>
            <person name="Proschold T."/>
            <person name="Salamov A."/>
            <person name="Schmutz J."/>
            <person name="Weeks D."/>
            <person name="Yamada T."/>
            <person name="Claverie J.M."/>
            <person name="Grigoriev I."/>
            <person name="Van Etten J."/>
            <person name="Lomsadze A."/>
            <person name="Borodovsky M."/>
        </authorList>
    </citation>
    <scope>NUCLEOTIDE SEQUENCE [LARGE SCALE GENOMIC DNA]</scope>
    <source>
        <strain evidence="12 13">C-169</strain>
    </source>
</reference>
<dbReference type="Pfam" id="PF12874">
    <property type="entry name" value="zf-met"/>
    <property type="match status" value="1"/>
</dbReference>
<dbReference type="OrthoDB" id="21474at2759"/>
<dbReference type="PROSITE" id="PS51804">
    <property type="entry name" value="ZF_C2HC_LYAR"/>
    <property type="match status" value="2"/>
</dbReference>
<dbReference type="Pfam" id="PF08790">
    <property type="entry name" value="zf-LYAR"/>
    <property type="match status" value="1"/>
</dbReference>
<dbReference type="InterPro" id="IPR039999">
    <property type="entry name" value="LYAR"/>
</dbReference>
<keyword evidence="2" id="KW-0479">Metal-binding</keyword>
<dbReference type="Gene3D" id="3.30.1490.490">
    <property type="match status" value="1"/>
</dbReference>
<dbReference type="GO" id="GO:0006364">
    <property type="term" value="P:rRNA processing"/>
    <property type="evidence" value="ECO:0007669"/>
    <property type="project" value="TreeGrafter"/>
</dbReference>
<protein>
    <submittedName>
        <fullName evidence="12">Uncharacterized protein</fullName>
    </submittedName>
</protein>
<dbReference type="GO" id="GO:0000122">
    <property type="term" value="P:negative regulation of transcription by RNA polymerase II"/>
    <property type="evidence" value="ECO:0007669"/>
    <property type="project" value="TreeGrafter"/>
</dbReference>